<comment type="caution">
    <text evidence="3">The sequence shown here is derived from an EMBL/GenBank/DDBJ whole genome shotgun (WGS) entry which is preliminary data.</text>
</comment>
<evidence type="ECO:0000313" key="3">
    <source>
        <dbReference type="EMBL" id="EGU87103.1"/>
    </source>
</evidence>
<feature type="region of interest" description="Disordered" evidence="2">
    <location>
        <begin position="802"/>
        <end position="915"/>
    </location>
</feature>
<reference evidence="3" key="1">
    <citation type="journal article" date="2012" name="Mol. Plant Microbe Interact.">
        <title>A highly conserved effector in Fusarium oxysporum is required for full virulence on Arabidopsis.</title>
        <authorList>
            <person name="Thatcher L.F."/>
            <person name="Gardiner D.M."/>
            <person name="Kazan K."/>
            <person name="Manners J."/>
        </authorList>
    </citation>
    <scope>NUCLEOTIDE SEQUENCE [LARGE SCALE GENOMIC DNA]</scope>
    <source>
        <strain evidence="3">Fo5176</strain>
    </source>
</reference>
<name>F9F7K3_FUSOF</name>
<feature type="compositionally biased region" description="Polar residues" evidence="2">
    <location>
        <begin position="810"/>
        <end position="828"/>
    </location>
</feature>
<organism evidence="3">
    <name type="scientific">Fusarium oxysporum (strain Fo5176)</name>
    <name type="common">Fusarium vascular wilt</name>
    <dbReference type="NCBI Taxonomy" id="660025"/>
    <lineage>
        <taxon>Eukaryota</taxon>
        <taxon>Fungi</taxon>
        <taxon>Dikarya</taxon>
        <taxon>Ascomycota</taxon>
        <taxon>Pezizomycotina</taxon>
        <taxon>Sordariomycetes</taxon>
        <taxon>Hypocreomycetidae</taxon>
        <taxon>Hypocreales</taxon>
        <taxon>Nectriaceae</taxon>
        <taxon>Fusarium</taxon>
        <taxon>Fusarium oxysporum species complex</taxon>
    </lineage>
</organism>
<dbReference type="AlphaFoldDB" id="F9F7K3"/>
<dbReference type="OrthoDB" id="5077295at2759"/>
<feature type="coiled-coil region" evidence="1">
    <location>
        <begin position="489"/>
        <end position="534"/>
    </location>
</feature>
<protein>
    <submittedName>
        <fullName evidence="3">Uncharacterized protein</fullName>
    </submittedName>
</protein>
<feature type="coiled-coil region" evidence="1">
    <location>
        <begin position="164"/>
        <end position="201"/>
    </location>
</feature>
<feature type="compositionally biased region" description="Polar residues" evidence="2">
    <location>
        <begin position="844"/>
        <end position="857"/>
    </location>
</feature>
<proteinExistence type="predicted"/>
<gene>
    <name evidence="3" type="ORF">FOXB_02378</name>
</gene>
<keyword evidence="1" id="KW-0175">Coiled coil</keyword>
<feature type="coiled-coil region" evidence="1">
    <location>
        <begin position="287"/>
        <end position="321"/>
    </location>
</feature>
<accession>F9F7K3</accession>
<evidence type="ECO:0000256" key="2">
    <source>
        <dbReference type="SAM" id="MobiDB-lite"/>
    </source>
</evidence>
<sequence length="938" mass="108157">MLSVVFRDEKSADTIIRMLPTMMRNALTYILDENSWRGERTRIFVEYPETGQEDRMSCWKQRLQLYRGIEEGISKLSLEYDKDLAKGSEPPPDFHDLSSASNIEYWKDIWAKVQQQGDKTFVDYFDRWRALAANVFQMTQLPREEIKFLYPIIKRYSTRLTLHCRELESSMEKMNQRAKHMEETTRKLQEENRALKGEIHNYVAAFEHLLAHFGAGIDSKTQLAITRQERIEVPLKASEEEKERGEDKATGRAEVHKSLANMQGMVVRLERMFKDYKLQIQNQQDYLNTTLANLSSTEGNVEQLRRKSADDDNRIRTLEKELKLREEDFTKVTESLLECQMMIFDMEDGKEALIANRRSQKPSAEKYTFPVDSEKNIQESRSCYCTQREKTGEDNNENKLGPQRLADSKKEIRELKEEMAGKDVLIQKLISGLYGLRQSYKQQNLEHGSIRTERDTLLSRLYEVQEAVERQSEKPVIFEGKHSELVGWIENQARRSRAAEEDLKTLQYQQDNLREEHKQTVQEKDRQIQDLRKEMVDRLNVQEESDKLKLILCQLKEVVGPHAEGEISFENGYIHLISWVNKQIEQYRGARENLNIHQTHHNTQSMASIKPSKLETAPKNIKDFKQQVQEPPEVITDDSQATQMWLKNDATNKEKSRAPAATRDKGNVTKCIYSNNLPDSYNSVITPTDQIDRILGFFFERYNREIESTQNKHELLQKELGNMDGRLDIYIDVLTSTPVCSLADFLSFTMTQGDKNAQGGITDKLDLLIKRMSERFREIWIGTNQREAETIQGTENIQTVSIVSDRRTGKTSPPQLCQLTKHPSNTESKSAKPPTSPKEHTTKPVCTQTIETGSVQVAKTDEPNPPDGKIPAKPGNTKGSRTWRKRAVPPKQGRILRSAGNGKKNTLSNKGFESGIPFFRVKLDPELIKKARSGSPAE</sequence>
<dbReference type="EMBL" id="AFQF01000741">
    <property type="protein sequence ID" value="EGU87103.1"/>
    <property type="molecule type" value="Genomic_DNA"/>
</dbReference>
<evidence type="ECO:0000256" key="1">
    <source>
        <dbReference type="SAM" id="Coils"/>
    </source>
</evidence>